<protein>
    <submittedName>
        <fullName evidence="5">Coatomer subunit beta</fullName>
    </submittedName>
</protein>
<dbReference type="InterPro" id="IPR015943">
    <property type="entry name" value="WD40/YVTN_repeat-like_dom_sf"/>
</dbReference>
<proteinExistence type="predicted"/>
<dbReference type="SMART" id="SM00320">
    <property type="entry name" value="WD40"/>
    <property type="match status" value="6"/>
</dbReference>
<dbReference type="OrthoDB" id="10261470at2759"/>
<dbReference type="GO" id="GO:0030126">
    <property type="term" value="C:COPI vesicle coat"/>
    <property type="evidence" value="ECO:0007669"/>
    <property type="project" value="TreeGrafter"/>
</dbReference>
<evidence type="ECO:0000256" key="1">
    <source>
        <dbReference type="ARBA" id="ARBA00022574"/>
    </source>
</evidence>
<dbReference type="InterPro" id="IPR001680">
    <property type="entry name" value="WD40_rpt"/>
</dbReference>
<organism evidence="5 6">
    <name type="scientific">Nosema bombycis (strain CQ1 / CVCC 102059)</name>
    <name type="common">Microsporidian parasite</name>
    <name type="synonym">Pebrine of silkworm</name>
    <dbReference type="NCBI Taxonomy" id="578461"/>
    <lineage>
        <taxon>Eukaryota</taxon>
        <taxon>Fungi</taxon>
        <taxon>Fungi incertae sedis</taxon>
        <taxon>Microsporidia</taxon>
        <taxon>Nosematidae</taxon>
        <taxon>Nosema</taxon>
    </lineage>
</organism>
<dbReference type="STRING" id="578461.R0MHP7"/>
<accession>R0MHP7</accession>
<evidence type="ECO:0000259" key="4">
    <source>
        <dbReference type="Pfam" id="PF23953"/>
    </source>
</evidence>
<dbReference type="InterPro" id="IPR036322">
    <property type="entry name" value="WD40_repeat_dom_sf"/>
</dbReference>
<dbReference type="Proteomes" id="UP000016927">
    <property type="component" value="Unassembled WGS sequence"/>
</dbReference>
<keyword evidence="2" id="KW-0677">Repeat</keyword>
<reference evidence="5 6" key="1">
    <citation type="journal article" date="2013" name="BMC Genomics">
        <title>Comparative genomics of parasitic silkworm microsporidia reveal an association between genome expansion and host adaptation.</title>
        <authorList>
            <person name="Pan G."/>
            <person name="Xu J."/>
            <person name="Li T."/>
            <person name="Xia Q."/>
            <person name="Liu S.L."/>
            <person name="Zhang G."/>
            <person name="Li S."/>
            <person name="Li C."/>
            <person name="Liu H."/>
            <person name="Yang L."/>
            <person name="Liu T."/>
            <person name="Zhang X."/>
            <person name="Wu Z."/>
            <person name="Fan W."/>
            <person name="Dang X."/>
            <person name="Xiang H."/>
            <person name="Tao M."/>
            <person name="Li Y."/>
            <person name="Hu J."/>
            <person name="Li Z."/>
            <person name="Lin L."/>
            <person name="Luo J."/>
            <person name="Geng L."/>
            <person name="Wang L."/>
            <person name="Long M."/>
            <person name="Wan Y."/>
            <person name="He N."/>
            <person name="Zhang Z."/>
            <person name="Lu C."/>
            <person name="Keeling P.J."/>
            <person name="Wang J."/>
            <person name="Xiang Z."/>
            <person name="Zhou Z."/>
        </authorList>
    </citation>
    <scope>NUCLEOTIDE SEQUENCE [LARGE SCALE GENOMIC DNA]</scope>
    <source>
        <strain evidence="6">CQ1 / CVCC 102059</strain>
    </source>
</reference>
<dbReference type="Pfam" id="PF00400">
    <property type="entry name" value="WD40"/>
    <property type="match status" value="4"/>
</dbReference>
<feature type="repeat" description="WD" evidence="3">
    <location>
        <begin position="136"/>
        <end position="178"/>
    </location>
</feature>
<dbReference type="PROSITE" id="PS50082">
    <property type="entry name" value="WD_REPEATS_2"/>
    <property type="match status" value="4"/>
</dbReference>
<dbReference type="Gene3D" id="1.25.40.470">
    <property type="match status" value="1"/>
</dbReference>
<dbReference type="VEuPathDB" id="MicrosporidiaDB:NBO_466g0004"/>
<dbReference type="CDD" id="cd00200">
    <property type="entry name" value="WD40"/>
    <property type="match status" value="1"/>
</dbReference>
<feature type="repeat" description="WD" evidence="3">
    <location>
        <begin position="179"/>
        <end position="220"/>
    </location>
</feature>
<dbReference type="GO" id="GO:0006891">
    <property type="term" value="P:intra-Golgi vesicle-mediated transport"/>
    <property type="evidence" value="ECO:0007669"/>
    <property type="project" value="TreeGrafter"/>
</dbReference>
<sequence>MKLEKSNAKKFRSSRVKALEIHSIKNIVVCGLYNGYIQTWDLSNPKMINESHVSEFPIRTIKIVENNDCVLVGTDEGKIHVYDLVNLRRIQSFDAHFDFIRKIELHPSQEEFLTCSDDGSIKRWRLGKDIRNLGTYSGHGHFVMDVKFYPKDTRRFISCSLDGTIKMWDVSQTKPIKTYKGHINGINSICFIPNEEYFVSASDDLSIKVWELNSSNCISTLTGHSDNINSLYAHKNRIISTSEDGSVRFWDCKSFQLKDTLTFNSGRVWDIKIKGSTFVIGTDENLIFLETKSGSILTTLKNKKVFYVLQNQVFTCKLDEEEGERTLFNTKMLSELDYHPSELVVSENGKSIALVNEGIFTLYSSLGFRKKFSGQGSSFCFISNSEFVVLNGGFLIFYDKNEIVMRLQVEGLIKVVYLRGLLVGIFESSMTFYSKNGKALGVFEGNFKGIVRIENDDQDNGTDQDDNDKDSDDQNDLNNFYVGIKNISLVVLKGLNLIHEFHFTIESYTIHENLFVFSSEGKFYYLLVGPSPYVNLIASSYGLISGLENGDLFYVEDSKVKALPLDTEFIKFQNQSLADSNTEIPENASDSFRLKAISFYESLGLHDKALEICTNDNHKFEILLKLSRLDEAFEIADSPLKFNRLGRLFMKENQINLNKATECFYKGKDYQSLLFVDLLSKKKYLKEISTNCYKEGYPNYALIASLKSKDFEMCSLLLKNTPFFNIFTKNMMK</sequence>
<keyword evidence="1 3" id="KW-0853">WD repeat</keyword>
<dbReference type="Pfam" id="PF23953">
    <property type="entry name" value="TPR_COPA_B"/>
    <property type="match status" value="1"/>
</dbReference>
<evidence type="ECO:0000256" key="3">
    <source>
        <dbReference type="PROSITE-ProRule" id="PRU00221"/>
    </source>
</evidence>
<gene>
    <name evidence="5" type="ORF">NBO_466g0004</name>
</gene>
<keyword evidence="6" id="KW-1185">Reference proteome</keyword>
<dbReference type="GO" id="GO:0006886">
    <property type="term" value="P:intracellular protein transport"/>
    <property type="evidence" value="ECO:0007669"/>
    <property type="project" value="TreeGrafter"/>
</dbReference>
<evidence type="ECO:0000256" key="2">
    <source>
        <dbReference type="ARBA" id="ARBA00022737"/>
    </source>
</evidence>
<dbReference type="HOGENOM" id="CLU_022265_0_0_1"/>
<dbReference type="GO" id="GO:0006890">
    <property type="term" value="P:retrograde vesicle-mediated transport, Golgi to endoplasmic reticulum"/>
    <property type="evidence" value="ECO:0007669"/>
    <property type="project" value="TreeGrafter"/>
</dbReference>
<dbReference type="AlphaFoldDB" id="R0MHP7"/>
<evidence type="ECO:0000313" key="5">
    <source>
        <dbReference type="EMBL" id="EOB12313.1"/>
    </source>
</evidence>
<dbReference type="EMBL" id="KB909374">
    <property type="protein sequence ID" value="EOB12313.1"/>
    <property type="molecule type" value="Genomic_DNA"/>
</dbReference>
<dbReference type="PANTHER" id="PTHR19876:SF2">
    <property type="entry name" value="COATOMER SUBUNIT BETA"/>
    <property type="match status" value="1"/>
</dbReference>
<dbReference type="InterPro" id="IPR050844">
    <property type="entry name" value="Coatomer_complex_subunit"/>
</dbReference>
<dbReference type="Gene3D" id="2.130.10.10">
    <property type="entry name" value="YVTN repeat-like/Quinoprotein amine dehydrogenase"/>
    <property type="match status" value="1"/>
</dbReference>
<dbReference type="InterPro" id="IPR020472">
    <property type="entry name" value="WD40_PAC1"/>
</dbReference>
<feature type="repeat" description="WD" evidence="3">
    <location>
        <begin position="93"/>
        <end position="126"/>
    </location>
</feature>
<evidence type="ECO:0000313" key="6">
    <source>
        <dbReference type="Proteomes" id="UP000016927"/>
    </source>
</evidence>
<feature type="domain" description="COPA/B TPR" evidence="4">
    <location>
        <begin position="593"/>
        <end position="721"/>
    </location>
</feature>
<dbReference type="PANTHER" id="PTHR19876">
    <property type="entry name" value="COATOMER"/>
    <property type="match status" value="1"/>
</dbReference>
<dbReference type="SUPFAM" id="SSF50978">
    <property type="entry name" value="WD40 repeat-like"/>
    <property type="match status" value="1"/>
</dbReference>
<name>R0MHP7_NOSB1</name>
<dbReference type="PROSITE" id="PS50294">
    <property type="entry name" value="WD_REPEATS_REGION"/>
    <property type="match status" value="4"/>
</dbReference>
<feature type="repeat" description="WD" evidence="3">
    <location>
        <begin position="221"/>
        <end position="260"/>
    </location>
</feature>
<dbReference type="PRINTS" id="PR00320">
    <property type="entry name" value="GPROTEINBRPT"/>
</dbReference>
<dbReference type="OMA" id="YVDYYPQ"/>
<dbReference type="GO" id="GO:0006888">
    <property type="term" value="P:endoplasmic reticulum to Golgi vesicle-mediated transport"/>
    <property type="evidence" value="ECO:0007669"/>
    <property type="project" value="TreeGrafter"/>
</dbReference>
<dbReference type="InterPro" id="IPR056176">
    <property type="entry name" value="TPR_COPA_B"/>
</dbReference>